<feature type="domain" description="Peptidase M1 membrane alanine aminopeptidase" evidence="17">
    <location>
        <begin position="257"/>
        <end position="449"/>
    </location>
</feature>
<gene>
    <name evidence="19" type="ORF">F0L68_35145</name>
</gene>
<evidence type="ECO:0000256" key="2">
    <source>
        <dbReference type="ARBA" id="ARBA00004496"/>
    </source>
</evidence>
<keyword evidence="7" id="KW-0645">Protease</keyword>
<feature type="binding site" evidence="15">
    <location>
        <position position="314"/>
    </location>
    <ligand>
        <name>Zn(2+)</name>
        <dbReference type="ChEBI" id="CHEBI:29105"/>
        <note>catalytic</note>
    </ligand>
</feature>
<evidence type="ECO:0000313" key="19">
    <source>
        <dbReference type="EMBL" id="KAA2252554.1"/>
    </source>
</evidence>
<evidence type="ECO:0000259" key="18">
    <source>
        <dbReference type="Pfam" id="PF17900"/>
    </source>
</evidence>
<evidence type="ECO:0000256" key="16">
    <source>
        <dbReference type="SAM" id="MobiDB-lite"/>
    </source>
</evidence>
<dbReference type="Gene3D" id="1.10.390.10">
    <property type="entry name" value="Neutral Protease Domain 2"/>
    <property type="match status" value="1"/>
</dbReference>
<dbReference type="InterPro" id="IPR001930">
    <property type="entry name" value="Peptidase_M1"/>
</dbReference>
<keyword evidence="8 15" id="KW-0479">Metal-binding</keyword>
<keyword evidence="10 15" id="KW-0862">Zinc</keyword>
<dbReference type="Gene3D" id="2.60.40.1730">
    <property type="entry name" value="tricorn interacting facor f3 domain"/>
    <property type="match status" value="1"/>
</dbReference>
<evidence type="ECO:0000256" key="6">
    <source>
        <dbReference type="ARBA" id="ARBA00022490"/>
    </source>
</evidence>
<evidence type="ECO:0000256" key="15">
    <source>
        <dbReference type="PIRSR" id="PIRSR634015-3"/>
    </source>
</evidence>
<dbReference type="SUPFAM" id="SSF63737">
    <property type="entry name" value="Leukotriene A4 hydrolase N-terminal domain"/>
    <property type="match status" value="1"/>
</dbReference>
<dbReference type="GO" id="GO:0008237">
    <property type="term" value="F:metallopeptidase activity"/>
    <property type="evidence" value="ECO:0007669"/>
    <property type="project" value="UniProtKB-KW"/>
</dbReference>
<dbReference type="SUPFAM" id="SSF55486">
    <property type="entry name" value="Metalloproteases ('zincins'), catalytic domain"/>
    <property type="match status" value="1"/>
</dbReference>
<feature type="active site" description="Proton acceptor" evidence="14">
    <location>
        <position position="315"/>
    </location>
</feature>
<evidence type="ECO:0000256" key="4">
    <source>
        <dbReference type="ARBA" id="ARBA00012564"/>
    </source>
</evidence>
<dbReference type="EMBL" id="VUOB01000074">
    <property type="protein sequence ID" value="KAA2252554.1"/>
    <property type="molecule type" value="Genomic_DNA"/>
</dbReference>
<evidence type="ECO:0000256" key="12">
    <source>
        <dbReference type="ARBA" id="ARBA00029811"/>
    </source>
</evidence>
<dbReference type="EC" id="3.4.11.2" evidence="4"/>
<comment type="cofactor">
    <cofactor evidence="15">
        <name>Zn(2+)</name>
        <dbReference type="ChEBI" id="CHEBI:29105"/>
    </cofactor>
    <text evidence="15">Binds 1 zinc ion per subunit.</text>
</comment>
<accession>A0A5B2WNI9</accession>
<dbReference type="AlphaFoldDB" id="A0A5B2WNI9"/>
<dbReference type="OrthoDB" id="100605at2"/>
<evidence type="ECO:0000256" key="9">
    <source>
        <dbReference type="ARBA" id="ARBA00022801"/>
    </source>
</evidence>
<feature type="domain" description="Aminopeptidase N-like N-terminal" evidence="18">
    <location>
        <begin position="46"/>
        <end position="218"/>
    </location>
</feature>
<proteinExistence type="inferred from homology"/>
<dbReference type="PANTHER" id="PTHR45726">
    <property type="entry name" value="LEUKOTRIENE A-4 HYDROLASE"/>
    <property type="match status" value="1"/>
</dbReference>
<dbReference type="Pfam" id="PF17900">
    <property type="entry name" value="Peptidase_M1_N"/>
    <property type="match status" value="1"/>
</dbReference>
<dbReference type="GO" id="GO:0005737">
    <property type="term" value="C:cytoplasm"/>
    <property type="evidence" value="ECO:0007669"/>
    <property type="project" value="UniProtKB-SubCell"/>
</dbReference>
<reference evidence="19 20" key="2">
    <citation type="submission" date="2019-09" db="EMBL/GenBank/DDBJ databases">
        <authorList>
            <person name="Jin C."/>
        </authorList>
    </citation>
    <scope>NUCLEOTIDE SEQUENCE [LARGE SCALE GENOMIC DNA]</scope>
    <source>
        <strain evidence="19 20">AN110305</strain>
    </source>
</reference>
<sequence>MTGRTHHGAAAEQGSGRRLSAQPAGVGASSSTDTYLPEHGNGGYRTEHYDVELDYRLGTGRLAGRARITAVATQPLTRFTLDLGPFRINRVLIDGRAAARFTHRGHKLNIWPTRPIAAGAEFMVEVRYVGTPVPIPSHWGELGWEQLTDGALVAAQPIGAPSWLPCNDHPTDKASYRITVTAPSAYRVVANGRLVSSRVGASTTTWLYESSEPMASYLATVQIGRYELGEVIDGSVPIRAAVPPALVSSFGHDFGRQAQMMAVFERCFGPYPFAEYAVVVVDEELEIPVEAQGLSIFGANHIDGVRGAENLVAHELAHQWFGNSLTVADWRHIWLNEGLANYAEWLWSEASGSESAEAHAARAWRKVAALPQDLVLADPGVARMFDDRVYLRGALAMHALRRTLGDTVFFAFLADWTTTHRHGTVTTAQFTALAERHAGRTLGELFTPWLHAPALPQLPTPGAR</sequence>
<comment type="caution">
    <text evidence="19">The sequence shown here is derived from an EMBL/GenBank/DDBJ whole genome shotgun (WGS) entry which is preliminary data.</text>
</comment>
<dbReference type="InterPro" id="IPR034015">
    <property type="entry name" value="M1_LTA4H"/>
</dbReference>
<keyword evidence="6" id="KW-0963">Cytoplasm</keyword>
<keyword evidence="11" id="KW-0482">Metalloprotease</keyword>
<keyword evidence="9" id="KW-0378">Hydrolase</keyword>
<reference evidence="19 20" key="1">
    <citation type="submission" date="2019-09" db="EMBL/GenBank/DDBJ databases">
        <title>Goodfellowia gen. nov., a new genus of the Pseudonocardineae related to Actinoalloteichus, containing Goodfellowia coeruleoviolacea gen. nov., comb. nov. gen. nov., comb. nov.</title>
        <authorList>
            <person name="Labeda D."/>
        </authorList>
    </citation>
    <scope>NUCLEOTIDE SEQUENCE [LARGE SCALE GENOMIC DNA]</scope>
    <source>
        <strain evidence="19 20">AN110305</strain>
    </source>
</reference>
<evidence type="ECO:0000256" key="11">
    <source>
        <dbReference type="ARBA" id="ARBA00023049"/>
    </source>
</evidence>
<evidence type="ECO:0000256" key="5">
    <source>
        <dbReference type="ARBA" id="ARBA00015611"/>
    </source>
</evidence>
<comment type="similarity">
    <text evidence="3">Belongs to the peptidase M1 family.</text>
</comment>
<evidence type="ECO:0000256" key="7">
    <source>
        <dbReference type="ARBA" id="ARBA00022670"/>
    </source>
</evidence>
<evidence type="ECO:0000256" key="8">
    <source>
        <dbReference type="ARBA" id="ARBA00022723"/>
    </source>
</evidence>
<comment type="catalytic activity">
    <reaction evidence="1">
        <text>Release of an N-terminal amino acid, Xaa-|-Yaa- from a peptide, amide or arylamide. Xaa is preferably Ala, but may be most amino acids including Pro (slow action). When a terminal hydrophobic residue is followed by a prolyl residue, the two may be released as an intact Xaa-Pro dipeptide.</text>
        <dbReference type="EC" id="3.4.11.2"/>
    </reaction>
</comment>
<evidence type="ECO:0000259" key="17">
    <source>
        <dbReference type="Pfam" id="PF01433"/>
    </source>
</evidence>
<dbReference type="GO" id="GO:0008270">
    <property type="term" value="F:zinc ion binding"/>
    <property type="evidence" value="ECO:0007669"/>
    <property type="project" value="InterPro"/>
</dbReference>
<feature type="active site" description="Proton donor" evidence="14">
    <location>
        <position position="390"/>
    </location>
</feature>
<evidence type="ECO:0000256" key="14">
    <source>
        <dbReference type="PIRSR" id="PIRSR634015-1"/>
    </source>
</evidence>
<protein>
    <recommendedName>
        <fullName evidence="5">Aminopeptidase N</fullName>
        <ecNumber evidence="4">3.4.11.2</ecNumber>
    </recommendedName>
    <alternativeName>
        <fullName evidence="12">Alanine aminopeptidase</fullName>
    </alternativeName>
    <alternativeName>
        <fullName evidence="13">Lysyl aminopeptidase</fullName>
    </alternativeName>
</protein>
<dbReference type="InterPro" id="IPR045357">
    <property type="entry name" value="Aminopeptidase_N-like_N"/>
</dbReference>
<feature type="region of interest" description="Disordered" evidence="16">
    <location>
        <begin position="1"/>
        <end position="43"/>
    </location>
</feature>
<dbReference type="Pfam" id="PF01433">
    <property type="entry name" value="Peptidase_M1"/>
    <property type="match status" value="1"/>
</dbReference>
<name>A0A5B2WNI9_9PSEU</name>
<dbReference type="InterPro" id="IPR027268">
    <property type="entry name" value="Peptidase_M4/M1_CTD_sf"/>
</dbReference>
<dbReference type="GO" id="GO:0006508">
    <property type="term" value="P:proteolysis"/>
    <property type="evidence" value="ECO:0007669"/>
    <property type="project" value="UniProtKB-KW"/>
</dbReference>
<organism evidence="19 20">
    <name type="scientific">Solihabitans fulvus</name>
    <dbReference type="NCBI Taxonomy" id="1892852"/>
    <lineage>
        <taxon>Bacteria</taxon>
        <taxon>Bacillati</taxon>
        <taxon>Actinomycetota</taxon>
        <taxon>Actinomycetes</taxon>
        <taxon>Pseudonocardiales</taxon>
        <taxon>Pseudonocardiaceae</taxon>
        <taxon>Solihabitans</taxon>
    </lineage>
</organism>
<comment type="subcellular location">
    <subcellularLocation>
        <location evidence="2">Cytoplasm</location>
    </subcellularLocation>
</comment>
<dbReference type="CDD" id="cd09603">
    <property type="entry name" value="M1_APN_like"/>
    <property type="match status" value="1"/>
</dbReference>
<dbReference type="PANTHER" id="PTHR45726:SF3">
    <property type="entry name" value="LEUKOTRIENE A-4 HYDROLASE"/>
    <property type="match status" value="1"/>
</dbReference>
<dbReference type="PRINTS" id="PR00756">
    <property type="entry name" value="ALADIPTASE"/>
</dbReference>
<evidence type="ECO:0000256" key="1">
    <source>
        <dbReference type="ARBA" id="ARBA00000098"/>
    </source>
</evidence>
<dbReference type="InterPro" id="IPR014782">
    <property type="entry name" value="Peptidase_M1_dom"/>
</dbReference>
<keyword evidence="20" id="KW-1185">Reference proteome</keyword>
<evidence type="ECO:0000256" key="3">
    <source>
        <dbReference type="ARBA" id="ARBA00010136"/>
    </source>
</evidence>
<dbReference type="GO" id="GO:0016285">
    <property type="term" value="F:alanyl aminopeptidase activity"/>
    <property type="evidence" value="ECO:0007669"/>
    <property type="project" value="UniProtKB-EC"/>
</dbReference>
<evidence type="ECO:0000256" key="13">
    <source>
        <dbReference type="ARBA" id="ARBA00031533"/>
    </source>
</evidence>
<dbReference type="InterPro" id="IPR042097">
    <property type="entry name" value="Aminopeptidase_N-like_N_sf"/>
</dbReference>
<evidence type="ECO:0000256" key="10">
    <source>
        <dbReference type="ARBA" id="ARBA00022833"/>
    </source>
</evidence>
<dbReference type="Proteomes" id="UP000323454">
    <property type="component" value="Unassembled WGS sequence"/>
</dbReference>
<evidence type="ECO:0000313" key="20">
    <source>
        <dbReference type="Proteomes" id="UP000323454"/>
    </source>
</evidence>
<feature type="binding site" evidence="15">
    <location>
        <position position="337"/>
    </location>
    <ligand>
        <name>Zn(2+)</name>
        <dbReference type="ChEBI" id="CHEBI:29105"/>
        <note>catalytic</note>
    </ligand>
</feature>
<feature type="binding site" evidence="15">
    <location>
        <position position="318"/>
    </location>
    <ligand>
        <name>Zn(2+)</name>
        <dbReference type="ChEBI" id="CHEBI:29105"/>
        <note>catalytic</note>
    </ligand>
</feature>